<keyword evidence="1" id="KW-0175">Coiled coil</keyword>
<evidence type="ECO:0000256" key="2">
    <source>
        <dbReference type="SAM" id="MobiDB-lite"/>
    </source>
</evidence>
<feature type="region of interest" description="Disordered" evidence="2">
    <location>
        <begin position="1"/>
        <end position="29"/>
    </location>
</feature>
<dbReference type="AlphaFoldDB" id="A0A3E2HJN6"/>
<name>A0A3E2HJN6_SCYLI</name>
<feature type="non-terminal residue" evidence="3">
    <location>
        <position position="419"/>
    </location>
</feature>
<dbReference type="Proteomes" id="UP000258309">
    <property type="component" value="Unassembled WGS sequence"/>
</dbReference>
<protein>
    <submittedName>
        <fullName evidence="3">Uncharacterized protein</fullName>
    </submittedName>
</protein>
<feature type="coiled-coil region" evidence="1">
    <location>
        <begin position="322"/>
        <end position="355"/>
    </location>
</feature>
<reference evidence="3 4" key="1">
    <citation type="submission" date="2018-05" db="EMBL/GenBank/DDBJ databases">
        <title>Draft genome sequence of Scytalidium lignicola DSM 105466, a ubiquitous saprotrophic fungus.</title>
        <authorList>
            <person name="Buettner E."/>
            <person name="Gebauer A.M."/>
            <person name="Hofrichter M."/>
            <person name="Liers C."/>
            <person name="Kellner H."/>
        </authorList>
    </citation>
    <scope>NUCLEOTIDE SEQUENCE [LARGE SCALE GENOMIC DNA]</scope>
    <source>
        <strain evidence="3 4">DSM 105466</strain>
    </source>
</reference>
<dbReference type="OrthoDB" id="3565130at2759"/>
<feature type="compositionally biased region" description="Low complexity" evidence="2">
    <location>
        <begin position="14"/>
        <end position="27"/>
    </location>
</feature>
<dbReference type="EMBL" id="NCSJ02000035">
    <property type="protein sequence ID" value="RFU33443.1"/>
    <property type="molecule type" value="Genomic_DNA"/>
</dbReference>
<evidence type="ECO:0000256" key="1">
    <source>
        <dbReference type="SAM" id="Coils"/>
    </source>
</evidence>
<comment type="caution">
    <text evidence="3">The sequence shown here is derived from an EMBL/GenBank/DDBJ whole genome shotgun (WGS) entry which is preliminary data.</text>
</comment>
<evidence type="ECO:0000313" key="3">
    <source>
        <dbReference type="EMBL" id="RFU33443.1"/>
    </source>
</evidence>
<feature type="non-terminal residue" evidence="3">
    <location>
        <position position="1"/>
    </location>
</feature>
<organism evidence="3 4">
    <name type="scientific">Scytalidium lignicola</name>
    <name type="common">Hyphomycete</name>
    <dbReference type="NCBI Taxonomy" id="5539"/>
    <lineage>
        <taxon>Eukaryota</taxon>
        <taxon>Fungi</taxon>
        <taxon>Dikarya</taxon>
        <taxon>Ascomycota</taxon>
        <taxon>Pezizomycotina</taxon>
        <taxon>Leotiomycetes</taxon>
        <taxon>Leotiomycetes incertae sedis</taxon>
        <taxon>Scytalidium</taxon>
    </lineage>
</organism>
<evidence type="ECO:0000313" key="4">
    <source>
        <dbReference type="Proteomes" id="UP000258309"/>
    </source>
</evidence>
<proteinExistence type="predicted"/>
<gene>
    <name evidence="3" type="ORF">B7463_g2878</name>
</gene>
<keyword evidence="4" id="KW-1185">Reference proteome</keyword>
<accession>A0A3E2HJN6</accession>
<sequence length="419" mass="47492">MGNPNNRGKGSKHASSTSRGSIASSTGKSNLKGKVYMSCSVGTKSDVVSVSSEIEPFPAAPPNLKLPASPRMKSFSTDKYRPANGIRTKSGLVQFNRYGTSIIFSSTGVRNSTRTKAIHYTSNLSDDPQSSEQEDIRELITNLDPSKRNEFWERNWIEIHINFKKEEEENEKDGIIVAEAIKDNENNAIIAFIESLCPDITASATTIFINIQFPVIDDSNPLETTVPTASNSANYSFIEGLVETLNSFKALNKLQIILHTPPGSQNPLPLQNLLYVLPFYDLEFTHWSIAWKTSFMTNQEIVRGWPIKHLDRERNRILYRRRAEKEEDLQVKDVEKNEAKRNDAIKDNIEEKREETWQDNGVKKNGVKINDVAKDNVGEKWKEELQDKSAKNNAVKYNAGEKEKKIRGNKTKWQNAVKW</sequence>